<dbReference type="Gene3D" id="1.20.1440.60">
    <property type="entry name" value="23S rRNA-intervening sequence"/>
    <property type="match status" value="1"/>
</dbReference>
<protein>
    <submittedName>
        <fullName evidence="1">Four helix bundle protein</fullName>
    </submittedName>
</protein>
<dbReference type="SUPFAM" id="SSF158446">
    <property type="entry name" value="IVS-encoded protein-like"/>
    <property type="match status" value="1"/>
</dbReference>
<organism evidence="1 2">
    <name type="scientific">Candidatus Desantisbacteria bacterium CG2_30_40_21</name>
    <dbReference type="NCBI Taxonomy" id="1817895"/>
    <lineage>
        <taxon>Bacteria</taxon>
        <taxon>Candidatus Desantisiibacteriota</taxon>
    </lineage>
</organism>
<name>A0A1J5E0U7_9BACT</name>
<comment type="caution">
    <text evidence="1">The sequence shown here is derived from an EMBL/GenBank/DDBJ whole genome shotgun (WGS) entry which is preliminary data.</text>
</comment>
<sequence length="119" mass="13654">MRNFRELKVWDKSHKLVLSVYRTTARFPQQEQYGLTSQLRRASSSIPTNIAEGCGRNGNREFSHFLQIALGSASEVEYLLFLAQELGYIDSEFNKELTAQIIEVKCMLTCFIQKLNADT</sequence>
<dbReference type="AlphaFoldDB" id="A0A1J5E0U7"/>
<proteinExistence type="predicted"/>
<accession>A0A1J5E0U7</accession>
<dbReference type="InterPro" id="IPR036583">
    <property type="entry name" value="23S_rRNA_IVS_sf"/>
</dbReference>
<dbReference type="NCBIfam" id="TIGR02436">
    <property type="entry name" value="four helix bundle protein"/>
    <property type="match status" value="1"/>
</dbReference>
<dbReference type="InterPro" id="IPR012657">
    <property type="entry name" value="23S_rRNA-intervening_sequence"/>
</dbReference>
<dbReference type="EMBL" id="MNYI01000065">
    <property type="protein sequence ID" value="OIP41965.1"/>
    <property type="molecule type" value="Genomic_DNA"/>
</dbReference>
<evidence type="ECO:0000313" key="2">
    <source>
        <dbReference type="Proteomes" id="UP000183085"/>
    </source>
</evidence>
<dbReference type="CDD" id="cd16377">
    <property type="entry name" value="23S_rRNA_IVP_like"/>
    <property type="match status" value="1"/>
</dbReference>
<dbReference type="PANTHER" id="PTHR38471">
    <property type="entry name" value="FOUR HELIX BUNDLE PROTEIN"/>
    <property type="match status" value="1"/>
</dbReference>
<reference evidence="1 2" key="1">
    <citation type="journal article" date="2016" name="Environ. Microbiol.">
        <title>Genomic resolution of a cold subsurface aquifer community provides metabolic insights for novel microbes adapted to high CO concentrations.</title>
        <authorList>
            <person name="Probst A.J."/>
            <person name="Castelle C.J."/>
            <person name="Singh A."/>
            <person name="Brown C.T."/>
            <person name="Anantharaman K."/>
            <person name="Sharon I."/>
            <person name="Hug L.A."/>
            <person name="Burstein D."/>
            <person name="Emerson J.B."/>
            <person name="Thomas B.C."/>
            <person name="Banfield J.F."/>
        </authorList>
    </citation>
    <scope>NUCLEOTIDE SEQUENCE [LARGE SCALE GENOMIC DNA]</scope>
    <source>
        <strain evidence="1">CG2_30_40_21</strain>
    </source>
</reference>
<dbReference type="PANTHER" id="PTHR38471:SF2">
    <property type="entry name" value="FOUR HELIX BUNDLE PROTEIN"/>
    <property type="match status" value="1"/>
</dbReference>
<dbReference type="Pfam" id="PF05635">
    <property type="entry name" value="23S_rRNA_IVP"/>
    <property type="match status" value="1"/>
</dbReference>
<dbReference type="Proteomes" id="UP000183085">
    <property type="component" value="Unassembled WGS sequence"/>
</dbReference>
<dbReference type="STRING" id="1817895.AUJ95_02440"/>
<gene>
    <name evidence="1" type="ORF">AUJ95_02440</name>
</gene>
<evidence type="ECO:0000313" key="1">
    <source>
        <dbReference type="EMBL" id="OIP41965.1"/>
    </source>
</evidence>